<accession>A0A0A9GGP1</accession>
<sequence length="51" mass="6067">MCKNVQIYTVYTINIFKGDKSKYNMPSYNRKQQQTNTMYEDVVAYSSEELT</sequence>
<evidence type="ECO:0000313" key="1">
    <source>
        <dbReference type="EMBL" id="JAE21726.1"/>
    </source>
</evidence>
<dbReference type="AlphaFoldDB" id="A0A0A9GGP1"/>
<name>A0A0A9GGP1_ARUDO</name>
<protein>
    <submittedName>
        <fullName evidence="1">Uncharacterized protein</fullName>
    </submittedName>
</protein>
<organism evidence="1">
    <name type="scientific">Arundo donax</name>
    <name type="common">Giant reed</name>
    <name type="synonym">Donax arundinaceus</name>
    <dbReference type="NCBI Taxonomy" id="35708"/>
    <lineage>
        <taxon>Eukaryota</taxon>
        <taxon>Viridiplantae</taxon>
        <taxon>Streptophyta</taxon>
        <taxon>Embryophyta</taxon>
        <taxon>Tracheophyta</taxon>
        <taxon>Spermatophyta</taxon>
        <taxon>Magnoliopsida</taxon>
        <taxon>Liliopsida</taxon>
        <taxon>Poales</taxon>
        <taxon>Poaceae</taxon>
        <taxon>PACMAD clade</taxon>
        <taxon>Arundinoideae</taxon>
        <taxon>Arundineae</taxon>
        <taxon>Arundo</taxon>
    </lineage>
</organism>
<proteinExistence type="predicted"/>
<dbReference type="EMBL" id="GBRH01176170">
    <property type="protein sequence ID" value="JAE21726.1"/>
    <property type="molecule type" value="Transcribed_RNA"/>
</dbReference>
<reference evidence="1" key="2">
    <citation type="journal article" date="2015" name="Data Brief">
        <title>Shoot transcriptome of the giant reed, Arundo donax.</title>
        <authorList>
            <person name="Barrero R.A."/>
            <person name="Guerrero F.D."/>
            <person name="Moolhuijzen P."/>
            <person name="Goolsby J.A."/>
            <person name="Tidwell J."/>
            <person name="Bellgard S.E."/>
            <person name="Bellgard M.I."/>
        </authorList>
    </citation>
    <scope>NUCLEOTIDE SEQUENCE</scope>
    <source>
        <tissue evidence="1">Shoot tissue taken approximately 20 cm above the soil surface</tissue>
    </source>
</reference>
<reference evidence="1" key="1">
    <citation type="submission" date="2014-09" db="EMBL/GenBank/DDBJ databases">
        <authorList>
            <person name="Magalhaes I.L.F."/>
            <person name="Oliveira U."/>
            <person name="Santos F.R."/>
            <person name="Vidigal T.H.D.A."/>
            <person name="Brescovit A.D."/>
            <person name="Santos A.J."/>
        </authorList>
    </citation>
    <scope>NUCLEOTIDE SEQUENCE</scope>
    <source>
        <tissue evidence="1">Shoot tissue taken approximately 20 cm above the soil surface</tissue>
    </source>
</reference>